<dbReference type="EMBL" id="CP019602">
    <property type="protein sequence ID" value="ARU16432.1"/>
    <property type="molecule type" value="Genomic_DNA"/>
</dbReference>
<dbReference type="AlphaFoldDB" id="A0A1Z1FCF7"/>
<feature type="transmembrane region" description="Helical" evidence="1">
    <location>
        <begin position="85"/>
        <end position="107"/>
    </location>
</feature>
<organism evidence="2 3">
    <name type="scientific">Croceicoccus marinus</name>
    <dbReference type="NCBI Taxonomy" id="450378"/>
    <lineage>
        <taxon>Bacteria</taxon>
        <taxon>Pseudomonadati</taxon>
        <taxon>Pseudomonadota</taxon>
        <taxon>Alphaproteobacteria</taxon>
        <taxon>Sphingomonadales</taxon>
        <taxon>Erythrobacteraceae</taxon>
        <taxon>Croceicoccus</taxon>
    </lineage>
</organism>
<dbReference type="KEGG" id="cman:A9D14_09890"/>
<keyword evidence="1" id="KW-0472">Membrane</keyword>
<evidence type="ECO:0000256" key="1">
    <source>
        <dbReference type="SAM" id="Phobius"/>
    </source>
</evidence>
<proteinExistence type="predicted"/>
<feature type="transmembrane region" description="Helical" evidence="1">
    <location>
        <begin position="12"/>
        <end position="39"/>
    </location>
</feature>
<dbReference type="OrthoDB" id="7877055at2"/>
<protein>
    <submittedName>
        <fullName evidence="2">Uncharacterized protein</fullName>
    </submittedName>
</protein>
<gene>
    <name evidence="2" type="ORF">A9D14_09890</name>
</gene>
<dbReference type="STRING" id="450378.GCA_001661675_01994"/>
<dbReference type="RefSeq" id="WP_066845808.1">
    <property type="nucleotide sequence ID" value="NZ_CP019602.1"/>
</dbReference>
<sequence length="147" mass="15336">MRPDRPAAALKAHVLGAGALYFAAVFALGFVLGTVRAVWLTRALGALPAVLVELPVMLAASWLVARWLMRRQMLAGRVFGRAEALAMGGFAFILLMLAEAALAFVLAGQGPGEWLSAMASPAGLAGLTGQILFALIPLLARRGGRLA</sequence>
<dbReference type="Proteomes" id="UP000195807">
    <property type="component" value="Chromosome"/>
</dbReference>
<accession>A0A1Z1FCF7</accession>
<keyword evidence="1" id="KW-0812">Transmembrane</keyword>
<evidence type="ECO:0000313" key="2">
    <source>
        <dbReference type="EMBL" id="ARU16432.1"/>
    </source>
</evidence>
<feature type="transmembrane region" description="Helical" evidence="1">
    <location>
        <begin position="119"/>
        <end position="140"/>
    </location>
</feature>
<name>A0A1Z1FCF7_9SPHN</name>
<keyword evidence="3" id="KW-1185">Reference proteome</keyword>
<keyword evidence="1" id="KW-1133">Transmembrane helix</keyword>
<reference evidence="2 3" key="1">
    <citation type="submission" date="2017-01" db="EMBL/GenBank/DDBJ databases">
        <title>Complete genome sequence of esterase-producing bacterium Croceicoccus marinus E4A9.</title>
        <authorList>
            <person name="Wu Y.-H."/>
            <person name="Cheng H."/>
            <person name="Xu L."/>
            <person name="Huo Y.-Y."/>
            <person name="Wang C.-S."/>
            <person name="Xu X.-W."/>
        </authorList>
    </citation>
    <scope>NUCLEOTIDE SEQUENCE [LARGE SCALE GENOMIC DNA]</scope>
    <source>
        <strain evidence="2 3">E4A9</strain>
    </source>
</reference>
<evidence type="ECO:0000313" key="3">
    <source>
        <dbReference type="Proteomes" id="UP000195807"/>
    </source>
</evidence>
<feature type="transmembrane region" description="Helical" evidence="1">
    <location>
        <begin position="45"/>
        <end position="65"/>
    </location>
</feature>